<feature type="region of interest" description="Disordered" evidence="1">
    <location>
        <begin position="322"/>
        <end position="357"/>
    </location>
</feature>
<evidence type="ECO:0000313" key="3">
    <source>
        <dbReference type="Proteomes" id="UP000094336"/>
    </source>
</evidence>
<dbReference type="RefSeq" id="XP_018987127.1">
    <property type="nucleotide sequence ID" value="XM_019128020.1"/>
</dbReference>
<name>A0A1E3QVV7_9ASCO</name>
<feature type="region of interest" description="Disordered" evidence="1">
    <location>
        <begin position="371"/>
        <end position="398"/>
    </location>
</feature>
<sequence>MSAIAKVPASVVPALPSPNLLARSEFPSSAPSSTVSSSATAFKRYSNRSSRTSAHIYPEIMTANPYLYTNNPEGPLANYKEYASTQDVSTEYFPSPKTPRKSMEPGEAAILGKAPRRQSYRGRATKGAASSPDSTLSSVFSNERDSYRLSHSNTVLPTDVKHSVLTERAREKRVSMSIPEMEFGAVLSPDVPWERVNRASVHASPKQIRRLEDTMKDLKVSTPDNTLKPYSLDQIIPEKRPLSASKEKSSIFSFNRLKKAVLKKKPAGISKDMISGPCELTSSTIPDVTMSQPRSVSAMTGEIVVPAAYMQINHLLDDYYRREQDEEEEKPEPPLVVPSTNYTHSKPALKGYSSNQTASTLTLDQTLQKSFRSRSQANNTYSRRSNQKTSGTHTQAQIQLSPAHRDILDMVDRQPVSMGHSRSQSSYTYF</sequence>
<organism evidence="2 3">
    <name type="scientific">Babjeviella inositovora NRRL Y-12698</name>
    <dbReference type="NCBI Taxonomy" id="984486"/>
    <lineage>
        <taxon>Eukaryota</taxon>
        <taxon>Fungi</taxon>
        <taxon>Dikarya</taxon>
        <taxon>Ascomycota</taxon>
        <taxon>Saccharomycotina</taxon>
        <taxon>Pichiomycetes</taxon>
        <taxon>Serinales incertae sedis</taxon>
        <taxon>Babjeviella</taxon>
    </lineage>
</organism>
<evidence type="ECO:0000313" key="2">
    <source>
        <dbReference type="EMBL" id="ODQ81799.1"/>
    </source>
</evidence>
<evidence type="ECO:0000256" key="1">
    <source>
        <dbReference type="SAM" id="MobiDB-lite"/>
    </source>
</evidence>
<protein>
    <submittedName>
        <fullName evidence="2">Uncharacterized protein</fullName>
    </submittedName>
</protein>
<dbReference type="Proteomes" id="UP000094336">
    <property type="component" value="Unassembled WGS sequence"/>
</dbReference>
<reference evidence="3" key="1">
    <citation type="submission" date="2016-05" db="EMBL/GenBank/DDBJ databases">
        <title>Comparative genomics of biotechnologically important yeasts.</title>
        <authorList>
            <consortium name="DOE Joint Genome Institute"/>
            <person name="Riley R."/>
            <person name="Haridas S."/>
            <person name="Wolfe K.H."/>
            <person name="Lopes M.R."/>
            <person name="Hittinger C.T."/>
            <person name="Goker M."/>
            <person name="Salamov A."/>
            <person name="Wisecaver J."/>
            <person name="Long T.M."/>
            <person name="Aerts A.L."/>
            <person name="Barry K."/>
            <person name="Choi C."/>
            <person name="Clum A."/>
            <person name="Coughlan A.Y."/>
            <person name="Deshpande S."/>
            <person name="Douglass A.P."/>
            <person name="Hanson S.J."/>
            <person name="Klenk H.-P."/>
            <person name="Labutti K."/>
            <person name="Lapidus A."/>
            <person name="Lindquist E."/>
            <person name="Lipzen A."/>
            <person name="Meier-Kolthoff J.P."/>
            <person name="Ohm R.A."/>
            <person name="Otillar R.P."/>
            <person name="Pangilinan J."/>
            <person name="Peng Y."/>
            <person name="Rokas A."/>
            <person name="Rosa C.A."/>
            <person name="Scheuner C."/>
            <person name="Sibirny A.A."/>
            <person name="Slot J.C."/>
            <person name="Stielow J.B."/>
            <person name="Sun H."/>
            <person name="Kurtzman C.P."/>
            <person name="Blackwell M."/>
            <person name="Grigoriev I.V."/>
            <person name="Jeffries T.W."/>
        </authorList>
    </citation>
    <scope>NUCLEOTIDE SEQUENCE [LARGE SCALE GENOMIC DNA]</scope>
    <source>
        <strain evidence="3">NRRL Y-12698</strain>
    </source>
</reference>
<accession>A0A1E3QVV7</accession>
<proteinExistence type="predicted"/>
<feature type="region of interest" description="Disordered" evidence="1">
    <location>
        <begin position="25"/>
        <end position="44"/>
    </location>
</feature>
<feature type="compositionally biased region" description="Low complexity" evidence="1">
    <location>
        <begin position="27"/>
        <end position="41"/>
    </location>
</feature>
<dbReference type="EMBL" id="KV454427">
    <property type="protein sequence ID" value="ODQ81799.1"/>
    <property type="molecule type" value="Genomic_DNA"/>
</dbReference>
<gene>
    <name evidence="2" type="ORF">BABINDRAFT_160039</name>
</gene>
<keyword evidence="3" id="KW-1185">Reference proteome</keyword>
<dbReference type="AlphaFoldDB" id="A0A1E3QVV7"/>
<feature type="compositionally biased region" description="Basic residues" evidence="1">
    <location>
        <begin position="114"/>
        <end position="124"/>
    </location>
</feature>
<feature type="region of interest" description="Disordered" evidence="1">
    <location>
        <begin position="90"/>
        <end position="139"/>
    </location>
</feature>
<dbReference type="GeneID" id="30145873"/>